<sequence length="385" mass="43662">MLSVMFVKLKVLALIFFVTKDVHPTYSETKLAGPQKVKVTSVNMGAVIEWTSPHNNTSNVTYTARYIMRSENASLCVNTKELKCDAGELPVIFGTYIFQVRAEDQERFSEWVNAPPFMPNKHSIIGPPTVRLVIRNNNMDIHVQPPVLKHSKIFSQVTYAIRYWTEDEDTAIERKVTEASKDVNLTIKGLHSWSRFCAQAKVLSTGFTNLGQFSDPVCVTSMPVTETVTPVLIICVMAAAILLALGILGVWFVYKLYKYLYPKTNLPEHLMNLFVPSFWNPEATQHSPHLKEQHDKISAISKDHLYEALSEKIKISEDKDSGLDCDFGPIQEAEEDYKRLIHMKPAPSFYPNHLYPLCSNNTLLTHLNQPHFGCSTSTQPCYYNV</sequence>
<dbReference type="EMBL" id="JAYKXH010000006">
    <property type="protein sequence ID" value="KAK7166630.1"/>
    <property type="molecule type" value="Genomic_DNA"/>
</dbReference>
<proteinExistence type="predicted"/>
<dbReference type="Proteomes" id="UP001364617">
    <property type="component" value="Unassembled WGS sequence"/>
</dbReference>
<evidence type="ECO:0000259" key="4">
    <source>
        <dbReference type="Pfam" id="PF09294"/>
    </source>
</evidence>
<dbReference type="AlphaFoldDB" id="A0AAN9DGI7"/>
<evidence type="ECO:0000256" key="1">
    <source>
        <dbReference type="SAM" id="Phobius"/>
    </source>
</evidence>
<evidence type="ECO:0000313" key="6">
    <source>
        <dbReference type="Proteomes" id="UP001364617"/>
    </source>
</evidence>
<name>A0AAN9DGI7_9TELE</name>
<keyword evidence="1" id="KW-0812">Transmembrane</keyword>
<dbReference type="Pfam" id="PF09294">
    <property type="entry name" value="Interfer-bind"/>
    <property type="match status" value="1"/>
</dbReference>
<feature type="signal peptide" evidence="2">
    <location>
        <begin position="1"/>
        <end position="24"/>
    </location>
</feature>
<dbReference type="InterPro" id="IPR036116">
    <property type="entry name" value="FN3_sf"/>
</dbReference>
<dbReference type="Gene3D" id="2.60.40.10">
    <property type="entry name" value="Immunoglobulins"/>
    <property type="match status" value="2"/>
</dbReference>
<organism evidence="5 6">
    <name type="scientific">Phoxinus phoxinus</name>
    <name type="common">Eurasian minnow</name>
    <dbReference type="NCBI Taxonomy" id="58324"/>
    <lineage>
        <taxon>Eukaryota</taxon>
        <taxon>Metazoa</taxon>
        <taxon>Chordata</taxon>
        <taxon>Craniata</taxon>
        <taxon>Vertebrata</taxon>
        <taxon>Euteleostomi</taxon>
        <taxon>Actinopterygii</taxon>
        <taxon>Neopterygii</taxon>
        <taxon>Teleostei</taxon>
        <taxon>Ostariophysi</taxon>
        <taxon>Cypriniformes</taxon>
        <taxon>Leuciscidae</taxon>
        <taxon>Phoxininae</taxon>
        <taxon>Phoxinus</taxon>
    </lineage>
</organism>
<dbReference type="Pfam" id="PF01108">
    <property type="entry name" value="Tissue_fac"/>
    <property type="match status" value="1"/>
</dbReference>
<keyword evidence="1" id="KW-1133">Transmembrane helix</keyword>
<dbReference type="GO" id="GO:0005886">
    <property type="term" value="C:plasma membrane"/>
    <property type="evidence" value="ECO:0007669"/>
    <property type="project" value="TreeGrafter"/>
</dbReference>
<feature type="transmembrane region" description="Helical" evidence="1">
    <location>
        <begin position="231"/>
        <end position="254"/>
    </location>
</feature>
<dbReference type="InterPro" id="IPR050650">
    <property type="entry name" value="Type-II_Cytokine-TF_Rcpt"/>
</dbReference>
<evidence type="ECO:0000313" key="5">
    <source>
        <dbReference type="EMBL" id="KAK7166630.1"/>
    </source>
</evidence>
<gene>
    <name evidence="5" type="ORF">R3I93_006396</name>
</gene>
<dbReference type="CDD" id="cd00063">
    <property type="entry name" value="FN3"/>
    <property type="match status" value="1"/>
</dbReference>
<keyword evidence="1" id="KW-0472">Membrane</keyword>
<evidence type="ECO:0000256" key="2">
    <source>
        <dbReference type="SAM" id="SignalP"/>
    </source>
</evidence>
<dbReference type="SUPFAM" id="SSF49265">
    <property type="entry name" value="Fibronectin type III"/>
    <property type="match status" value="2"/>
</dbReference>
<protein>
    <submittedName>
        <fullName evidence="5">Uncharacterized protein</fullName>
    </submittedName>
</protein>
<dbReference type="PANTHER" id="PTHR20859">
    <property type="entry name" value="INTERFERON/INTERLEUKIN RECEPTOR"/>
    <property type="match status" value="1"/>
</dbReference>
<dbReference type="InterPro" id="IPR015373">
    <property type="entry name" value="Interferon/interleukin_rcp_dom"/>
</dbReference>
<feature type="chain" id="PRO_5042880005" evidence="2">
    <location>
        <begin position="25"/>
        <end position="385"/>
    </location>
</feature>
<feature type="domain" description="Fibronectin type-III" evidence="3">
    <location>
        <begin position="24"/>
        <end position="111"/>
    </location>
</feature>
<evidence type="ECO:0000259" key="3">
    <source>
        <dbReference type="Pfam" id="PF01108"/>
    </source>
</evidence>
<comment type="caution">
    <text evidence="5">The sequence shown here is derived from an EMBL/GenBank/DDBJ whole genome shotgun (WGS) entry which is preliminary data.</text>
</comment>
<dbReference type="InterPro" id="IPR003961">
    <property type="entry name" value="FN3_dom"/>
</dbReference>
<dbReference type="GO" id="GO:0004896">
    <property type="term" value="F:cytokine receptor activity"/>
    <property type="evidence" value="ECO:0007669"/>
    <property type="project" value="TreeGrafter"/>
</dbReference>
<keyword evidence="2" id="KW-0732">Signal</keyword>
<dbReference type="PANTHER" id="PTHR20859:SF53">
    <property type="entry name" value="INTERLEUKIN-22 RECEPTOR SUBUNIT ALPHA-1"/>
    <property type="match status" value="1"/>
</dbReference>
<dbReference type="InterPro" id="IPR013783">
    <property type="entry name" value="Ig-like_fold"/>
</dbReference>
<accession>A0AAN9DGI7</accession>
<reference evidence="5 6" key="1">
    <citation type="submission" date="2024-02" db="EMBL/GenBank/DDBJ databases">
        <title>Chromosome-level genome assembly of the Eurasian Minnow (Phoxinus phoxinus).</title>
        <authorList>
            <person name="Oriowo T.O."/>
            <person name="Martin S."/>
            <person name="Stange M."/>
            <person name="Chrysostomakis Y."/>
            <person name="Brown T."/>
            <person name="Winkler S."/>
            <person name="Kukowka S."/>
            <person name="Myers E.W."/>
            <person name="Bohne A."/>
        </authorList>
    </citation>
    <scope>NUCLEOTIDE SEQUENCE [LARGE SCALE GENOMIC DNA]</scope>
    <source>
        <strain evidence="5">ZFMK-TIS-60720</strain>
        <tissue evidence="5">Whole Organism</tissue>
    </source>
</reference>
<feature type="domain" description="Interferon/interleukin receptor" evidence="4">
    <location>
        <begin position="124"/>
        <end position="220"/>
    </location>
</feature>
<keyword evidence="6" id="KW-1185">Reference proteome</keyword>